<sequence>MTFHPGDIISFEFLIPSTGRYLTHSAVVLSCTEVYHHDSIYVCAMMSSNNTNDRFTFKLDNSMLQNANSKGTSQIRCHLITYVDATKVHPTQGNPYNRLTRQALKMLLSHINTSTFGFERTN</sequence>
<protein>
    <submittedName>
        <fullName evidence="1">PemK-like, MazF-like toxin of type II toxin-antitoxin system</fullName>
    </submittedName>
</protein>
<dbReference type="OrthoDB" id="1375274at2"/>
<dbReference type="Pfam" id="PF02452">
    <property type="entry name" value="PemK_toxin"/>
    <property type="match status" value="1"/>
</dbReference>
<gene>
    <name evidence="1" type="ORF">SAMN04487996_12137</name>
</gene>
<keyword evidence="2" id="KW-1185">Reference proteome</keyword>
<dbReference type="GO" id="GO:0003677">
    <property type="term" value="F:DNA binding"/>
    <property type="evidence" value="ECO:0007669"/>
    <property type="project" value="InterPro"/>
</dbReference>
<name>A0A1G7VZI3_9BACT</name>
<dbReference type="Gene3D" id="2.30.30.110">
    <property type="match status" value="1"/>
</dbReference>
<reference evidence="2" key="1">
    <citation type="submission" date="2016-10" db="EMBL/GenBank/DDBJ databases">
        <authorList>
            <person name="Varghese N."/>
            <person name="Submissions S."/>
        </authorList>
    </citation>
    <scope>NUCLEOTIDE SEQUENCE [LARGE SCALE GENOMIC DNA]</scope>
    <source>
        <strain evidence="2">DSM 25329</strain>
    </source>
</reference>
<dbReference type="InterPro" id="IPR003477">
    <property type="entry name" value="PemK-like"/>
</dbReference>
<dbReference type="EMBL" id="FNAN01000021">
    <property type="protein sequence ID" value="SDG64300.1"/>
    <property type="molecule type" value="Genomic_DNA"/>
</dbReference>
<evidence type="ECO:0000313" key="2">
    <source>
        <dbReference type="Proteomes" id="UP000198748"/>
    </source>
</evidence>
<proteinExistence type="predicted"/>
<dbReference type="InterPro" id="IPR011067">
    <property type="entry name" value="Plasmid_toxin/cell-grow_inhib"/>
</dbReference>
<evidence type="ECO:0000313" key="1">
    <source>
        <dbReference type="EMBL" id="SDG64300.1"/>
    </source>
</evidence>
<dbReference type="AlphaFoldDB" id="A0A1G7VZI3"/>
<organism evidence="1 2">
    <name type="scientific">Dyadobacter soli</name>
    <dbReference type="NCBI Taxonomy" id="659014"/>
    <lineage>
        <taxon>Bacteria</taxon>
        <taxon>Pseudomonadati</taxon>
        <taxon>Bacteroidota</taxon>
        <taxon>Cytophagia</taxon>
        <taxon>Cytophagales</taxon>
        <taxon>Spirosomataceae</taxon>
        <taxon>Dyadobacter</taxon>
    </lineage>
</organism>
<dbReference type="STRING" id="659014.SAMN04487996_12137"/>
<dbReference type="SUPFAM" id="SSF50118">
    <property type="entry name" value="Cell growth inhibitor/plasmid maintenance toxic component"/>
    <property type="match status" value="1"/>
</dbReference>
<dbReference type="Proteomes" id="UP000198748">
    <property type="component" value="Unassembled WGS sequence"/>
</dbReference>
<accession>A0A1G7VZI3</accession>
<dbReference type="RefSeq" id="WP_090156555.1">
    <property type="nucleotide sequence ID" value="NZ_FNAN01000021.1"/>
</dbReference>